<dbReference type="SUPFAM" id="SSF52540">
    <property type="entry name" value="P-loop containing nucleoside triphosphate hydrolases"/>
    <property type="match status" value="1"/>
</dbReference>
<name>A0A9D9DXC7_9SPIO</name>
<dbReference type="InterPro" id="IPR003959">
    <property type="entry name" value="ATPase_AAA_core"/>
</dbReference>
<organism evidence="2 3">
    <name type="scientific">Candidatus Ornithospirochaeta stercoripullorum</name>
    <dbReference type="NCBI Taxonomy" id="2840899"/>
    <lineage>
        <taxon>Bacteria</taxon>
        <taxon>Pseudomonadati</taxon>
        <taxon>Spirochaetota</taxon>
        <taxon>Spirochaetia</taxon>
        <taxon>Spirochaetales</taxon>
        <taxon>Spirochaetaceae</taxon>
        <taxon>Spirochaetaceae incertae sedis</taxon>
        <taxon>Candidatus Ornithospirochaeta</taxon>
    </lineage>
</organism>
<dbReference type="Proteomes" id="UP000823615">
    <property type="component" value="Unassembled WGS sequence"/>
</dbReference>
<reference evidence="2" key="2">
    <citation type="journal article" date="2021" name="PeerJ">
        <title>Extensive microbial diversity within the chicken gut microbiome revealed by metagenomics and culture.</title>
        <authorList>
            <person name="Gilroy R."/>
            <person name="Ravi A."/>
            <person name="Getino M."/>
            <person name="Pursley I."/>
            <person name="Horton D.L."/>
            <person name="Alikhan N.F."/>
            <person name="Baker D."/>
            <person name="Gharbi K."/>
            <person name="Hall N."/>
            <person name="Watson M."/>
            <person name="Adriaenssens E.M."/>
            <person name="Foster-Nyarko E."/>
            <person name="Jarju S."/>
            <person name="Secka A."/>
            <person name="Antonio M."/>
            <person name="Oren A."/>
            <person name="Chaudhuri R.R."/>
            <person name="La Ragione R."/>
            <person name="Hildebrand F."/>
            <person name="Pallen M.J."/>
        </authorList>
    </citation>
    <scope>NUCLEOTIDE SEQUENCE</scope>
    <source>
        <strain evidence="2">7293</strain>
    </source>
</reference>
<keyword evidence="2" id="KW-0547">Nucleotide-binding</keyword>
<feature type="domain" description="ATPase AAA-type core" evidence="1">
    <location>
        <begin position="46"/>
        <end position="349"/>
    </location>
</feature>
<dbReference type="GO" id="GO:0016887">
    <property type="term" value="F:ATP hydrolysis activity"/>
    <property type="evidence" value="ECO:0007669"/>
    <property type="project" value="InterPro"/>
</dbReference>
<dbReference type="GO" id="GO:0005524">
    <property type="term" value="F:ATP binding"/>
    <property type="evidence" value="ECO:0007669"/>
    <property type="project" value="UniProtKB-KW"/>
</dbReference>
<proteinExistence type="predicted"/>
<protein>
    <submittedName>
        <fullName evidence="2">ATP-binding protein</fullName>
    </submittedName>
</protein>
<dbReference type="PANTHER" id="PTHR40396:SF1">
    <property type="entry name" value="ATPASE AAA-TYPE CORE DOMAIN-CONTAINING PROTEIN"/>
    <property type="match status" value="1"/>
</dbReference>
<keyword evidence="2" id="KW-0067">ATP-binding</keyword>
<dbReference type="Pfam" id="PF13304">
    <property type="entry name" value="AAA_21"/>
    <property type="match status" value="1"/>
</dbReference>
<dbReference type="AlphaFoldDB" id="A0A9D9DXC7"/>
<dbReference type="Gene3D" id="3.40.50.300">
    <property type="entry name" value="P-loop containing nucleotide triphosphate hydrolases"/>
    <property type="match status" value="1"/>
</dbReference>
<sequence>MLIRFKVCNFKSFKEPTELSMKAEAIKEHPENTYERHMSGKLLKSVAIFGANAAGKSNFIRAIAAALIIIRTSETRQINEPIPLIDQFAFCTNRKNETSFEFEFTQDEYKYIYGFSCTRNQITEEYLTAYNSQRPTRIFTRSSDTYEFYNKESREQLLPLTKRNTSNKPFIATATVWNSELTKKPYLWLRNCIDVFDSDNPMLQSLELYEKDKSGKLRNFTNNLLKEADINIADFTVESKEIKNTPPLFIANLPSVQREYKVMAMHTVKSSEDNDSQYYLPMQNESKGTRNLFFLSPWIEKALERGYVFCVDELDSSMHPALLLYIVNLFNSPKTNPHGAQLIMTTHTTDLLSTSIMRRDQLLFIEKDNNNGMSELYSLNDFSARTREDIRKAYIAGRFGAVPNIL</sequence>
<evidence type="ECO:0000313" key="3">
    <source>
        <dbReference type="Proteomes" id="UP000823615"/>
    </source>
</evidence>
<gene>
    <name evidence="2" type="ORF">IAA97_00025</name>
</gene>
<reference evidence="2" key="1">
    <citation type="submission" date="2020-10" db="EMBL/GenBank/DDBJ databases">
        <authorList>
            <person name="Gilroy R."/>
        </authorList>
    </citation>
    <scope>NUCLEOTIDE SEQUENCE</scope>
    <source>
        <strain evidence="2">7293</strain>
    </source>
</reference>
<accession>A0A9D9DXC7</accession>
<evidence type="ECO:0000259" key="1">
    <source>
        <dbReference type="Pfam" id="PF13304"/>
    </source>
</evidence>
<comment type="caution">
    <text evidence="2">The sequence shown here is derived from an EMBL/GenBank/DDBJ whole genome shotgun (WGS) entry which is preliminary data.</text>
</comment>
<dbReference type="PANTHER" id="PTHR40396">
    <property type="entry name" value="ATPASE-LIKE PROTEIN"/>
    <property type="match status" value="1"/>
</dbReference>
<evidence type="ECO:0000313" key="2">
    <source>
        <dbReference type="EMBL" id="MBO8435356.1"/>
    </source>
</evidence>
<dbReference type="EMBL" id="JADIMT010000001">
    <property type="protein sequence ID" value="MBO8435356.1"/>
    <property type="molecule type" value="Genomic_DNA"/>
</dbReference>
<dbReference type="InterPro" id="IPR027417">
    <property type="entry name" value="P-loop_NTPase"/>
</dbReference>